<dbReference type="Gene3D" id="1.10.238.10">
    <property type="entry name" value="EF-hand"/>
    <property type="match status" value="1"/>
</dbReference>
<organism evidence="3 4">
    <name type="scientific">Sphingorhabdus arenilitoris</name>
    <dbReference type="NCBI Taxonomy" id="1490041"/>
    <lineage>
        <taxon>Bacteria</taxon>
        <taxon>Pseudomonadati</taxon>
        <taxon>Pseudomonadota</taxon>
        <taxon>Alphaproteobacteria</taxon>
        <taxon>Sphingomonadales</taxon>
        <taxon>Sphingomonadaceae</taxon>
        <taxon>Sphingorhabdus</taxon>
    </lineage>
</organism>
<feature type="region of interest" description="Disordered" evidence="1">
    <location>
        <begin position="28"/>
        <end position="82"/>
    </location>
</feature>
<dbReference type="SUPFAM" id="SSF47473">
    <property type="entry name" value="EF-hand"/>
    <property type="match status" value="1"/>
</dbReference>
<dbReference type="Proteomes" id="UP001595887">
    <property type="component" value="Unassembled WGS sequence"/>
</dbReference>
<keyword evidence="4" id="KW-1185">Reference proteome</keyword>
<dbReference type="InterPro" id="IPR002048">
    <property type="entry name" value="EF_hand_dom"/>
</dbReference>
<evidence type="ECO:0000259" key="2">
    <source>
        <dbReference type="PROSITE" id="PS50222"/>
    </source>
</evidence>
<dbReference type="EMBL" id="JBHSDH010000013">
    <property type="protein sequence ID" value="MFC4292039.1"/>
    <property type="molecule type" value="Genomic_DNA"/>
</dbReference>
<dbReference type="InterPro" id="IPR011992">
    <property type="entry name" value="EF-hand-dom_pair"/>
</dbReference>
<comment type="caution">
    <text evidence="3">The sequence shown here is derived from an EMBL/GenBank/DDBJ whole genome shotgun (WGS) entry which is preliminary data.</text>
</comment>
<dbReference type="InterPro" id="IPR018247">
    <property type="entry name" value="EF_Hand_1_Ca_BS"/>
</dbReference>
<protein>
    <recommendedName>
        <fullName evidence="2">EF-hand domain-containing protein</fullName>
    </recommendedName>
</protein>
<accession>A0ABV8RH38</accession>
<name>A0ABV8RH38_9SPHN</name>
<evidence type="ECO:0000256" key="1">
    <source>
        <dbReference type="SAM" id="MobiDB-lite"/>
    </source>
</evidence>
<feature type="compositionally biased region" description="Basic and acidic residues" evidence="1">
    <location>
        <begin position="70"/>
        <end position="82"/>
    </location>
</feature>
<reference evidence="4" key="1">
    <citation type="journal article" date="2019" name="Int. J. Syst. Evol. Microbiol.">
        <title>The Global Catalogue of Microorganisms (GCM) 10K type strain sequencing project: providing services to taxonomists for standard genome sequencing and annotation.</title>
        <authorList>
            <consortium name="The Broad Institute Genomics Platform"/>
            <consortium name="The Broad Institute Genome Sequencing Center for Infectious Disease"/>
            <person name="Wu L."/>
            <person name="Ma J."/>
        </authorList>
    </citation>
    <scope>NUCLEOTIDE SEQUENCE [LARGE SCALE GENOMIC DNA]</scope>
    <source>
        <strain evidence="4">CECT 8531</strain>
    </source>
</reference>
<evidence type="ECO:0000313" key="3">
    <source>
        <dbReference type="EMBL" id="MFC4292039.1"/>
    </source>
</evidence>
<evidence type="ECO:0000313" key="4">
    <source>
        <dbReference type="Proteomes" id="UP001595887"/>
    </source>
</evidence>
<dbReference type="PROSITE" id="PS00018">
    <property type="entry name" value="EF_HAND_1"/>
    <property type="match status" value="2"/>
</dbReference>
<proteinExistence type="predicted"/>
<gene>
    <name evidence="3" type="ORF">ACFOWX_06380</name>
</gene>
<dbReference type="RefSeq" id="WP_381422392.1">
    <property type="nucleotide sequence ID" value="NZ_JBHSDH010000013.1"/>
</dbReference>
<sequence length="156" mass="17288">MNRFLAGGLAALALAGGGLIFWQTQAQQEIELPPPPPPAADEDGDVLPVPASNAPQFGPAPPTPPKAAKASREEQRFNRYDRNRDEIITRIELMSSRTKAFKKLDKDGNNLLTFEEWAAATSDRFAKADNNRDQKLTRAEFAQTRPKQQAKPKCRC</sequence>
<dbReference type="PROSITE" id="PS50222">
    <property type="entry name" value="EF_HAND_2"/>
    <property type="match status" value="1"/>
</dbReference>
<feature type="domain" description="EF-hand" evidence="2">
    <location>
        <begin position="92"/>
        <end position="127"/>
    </location>
</feature>